<dbReference type="Proteomes" id="UP000012589">
    <property type="component" value="Unassembled WGS sequence"/>
</dbReference>
<evidence type="ECO:0000313" key="2">
    <source>
        <dbReference type="Proteomes" id="UP000012589"/>
    </source>
</evidence>
<evidence type="ECO:0000313" key="1">
    <source>
        <dbReference type="EMBL" id="EMZ17425.1"/>
    </source>
</evidence>
<dbReference type="PATRIC" id="fig|1235802.3.peg.6314"/>
<reference evidence="1 2" key="1">
    <citation type="journal article" date="2014" name="Genome Announc.">
        <title>Draft genome sequences of the altered schaedler flora, a defined bacterial community from gnotobiotic mice.</title>
        <authorList>
            <person name="Wannemuehler M.J."/>
            <person name="Overstreet A.M."/>
            <person name="Ward D.V."/>
            <person name="Phillips G.J."/>
        </authorList>
    </citation>
    <scope>NUCLEOTIDE SEQUENCE [LARGE SCALE GENOMIC DNA]</scope>
    <source>
        <strain evidence="1 2">ASF492</strain>
    </source>
</reference>
<dbReference type="HOGENOM" id="CLU_751733_0_0_9"/>
<dbReference type="OrthoDB" id="9958991at2"/>
<accession>N1ZUC8</accession>
<protein>
    <submittedName>
        <fullName evidence="1">Uncharacterized protein</fullName>
    </submittedName>
</protein>
<keyword evidence="2" id="KW-1185">Reference proteome</keyword>
<name>N1ZUC8_9FIRM</name>
<sequence>MTNIYDLTNLLREVRSRYQAEFIDATETKKKELELLKSGYIPGSKPYLEKEQEIELNFDVAIVGAREKAAKKAAEEIENMKEWERTGVGTINTEALARVNALRGIPVTTEELKQILSKHGSSNYWVQRAVAALAEENGIPVTDLPLDSSLDVKLNVLDQLSGQLDLLLEHYSLTEKTREASEARFLYLNDSILDNAVRIYNNGTKDLSEADAAERAYYKIQAMSGQMSKACAISNSLRNLKKEDTKNMLLYRLAIDDSIRSEAYEVAGISDVMAEWKGGKADRYARAVKMMNGIKTMQDTENIKTKLREYINRVAMGSEPENEFLRHEITKTYKKNTFIGRALEEMSGAEKNTLFGSSAEPEGGTTAE</sequence>
<proteinExistence type="predicted"/>
<organism evidence="1 2">
    <name type="scientific">Eubacterium plexicaudatum ASF492</name>
    <dbReference type="NCBI Taxonomy" id="1235802"/>
    <lineage>
        <taxon>Bacteria</taxon>
        <taxon>Bacillati</taxon>
        <taxon>Bacillota</taxon>
        <taxon>Clostridia</taxon>
        <taxon>Eubacteriales</taxon>
        <taxon>Eubacteriaceae</taxon>
        <taxon>Eubacterium</taxon>
    </lineage>
</organism>
<comment type="caution">
    <text evidence="1">The sequence shown here is derived from an EMBL/GenBank/DDBJ whole genome shotgun (WGS) entry which is preliminary data.</text>
</comment>
<dbReference type="AlphaFoldDB" id="N1ZUC8"/>
<gene>
    <name evidence="1" type="ORF">C823_05978</name>
</gene>
<dbReference type="STRING" id="1235802.C823_05978"/>
<dbReference type="EMBL" id="AQFT01000207">
    <property type="protein sequence ID" value="EMZ17425.1"/>
    <property type="molecule type" value="Genomic_DNA"/>
</dbReference>